<evidence type="ECO:0000256" key="4">
    <source>
        <dbReference type="HAMAP-Rule" id="MF_01369"/>
    </source>
</evidence>
<evidence type="ECO:0000313" key="5">
    <source>
        <dbReference type="EMBL" id="PIU68640.1"/>
    </source>
</evidence>
<reference evidence="6" key="1">
    <citation type="submission" date="2017-09" db="EMBL/GenBank/DDBJ databases">
        <title>Depth-based differentiation of microbial function through sediment-hosted aquifers and enrichment of novel symbionts in the deep terrestrial subsurface.</title>
        <authorList>
            <person name="Probst A.J."/>
            <person name="Ladd B."/>
            <person name="Jarett J.K."/>
            <person name="Geller-Mcgrath D.E."/>
            <person name="Sieber C.M.K."/>
            <person name="Emerson J.B."/>
            <person name="Anantharaman K."/>
            <person name="Thomas B.C."/>
            <person name="Malmstrom R."/>
            <person name="Stieglmeier M."/>
            <person name="Klingl A."/>
            <person name="Woyke T."/>
            <person name="Ryan C.M."/>
            <person name="Banfield J.F."/>
        </authorList>
    </citation>
    <scope>NUCLEOTIDE SEQUENCE [LARGE SCALE GENOMIC DNA]</scope>
</reference>
<keyword evidence="4" id="KW-0694">RNA-binding</keyword>
<accession>A0A2M7AN02</accession>
<dbReference type="GO" id="GO:0005840">
    <property type="term" value="C:ribosome"/>
    <property type="evidence" value="ECO:0007669"/>
    <property type="project" value="UniProtKB-KW"/>
</dbReference>
<keyword evidence="2 4" id="KW-0689">Ribosomal protein</keyword>
<evidence type="ECO:0000256" key="2">
    <source>
        <dbReference type="ARBA" id="ARBA00022980"/>
    </source>
</evidence>
<dbReference type="GO" id="GO:1990904">
    <property type="term" value="C:ribonucleoprotein complex"/>
    <property type="evidence" value="ECO:0007669"/>
    <property type="project" value="UniProtKB-KW"/>
</dbReference>
<dbReference type="InterPro" id="IPR012678">
    <property type="entry name" value="Ribosomal_uL23/eL15/eS24_sf"/>
</dbReference>
<keyword evidence="4" id="KW-0699">rRNA-binding</keyword>
<dbReference type="InterPro" id="IPR013025">
    <property type="entry name" value="Ribosomal_uL23-like"/>
</dbReference>
<gene>
    <name evidence="4" type="primary">rplW</name>
    <name evidence="5" type="ORF">COS81_03110</name>
</gene>
<dbReference type="SUPFAM" id="SSF54189">
    <property type="entry name" value="Ribosomal proteins S24e, L23 and L15e"/>
    <property type="match status" value="1"/>
</dbReference>
<dbReference type="Proteomes" id="UP000229916">
    <property type="component" value="Unassembled WGS sequence"/>
</dbReference>
<dbReference type="GO" id="GO:0006412">
    <property type="term" value="P:translation"/>
    <property type="evidence" value="ECO:0007669"/>
    <property type="project" value="UniProtKB-UniRule"/>
</dbReference>
<dbReference type="AlphaFoldDB" id="A0A2M7AN02"/>
<dbReference type="EMBL" id="PEWD01000064">
    <property type="protein sequence ID" value="PIU68640.1"/>
    <property type="molecule type" value="Genomic_DNA"/>
</dbReference>
<dbReference type="GO" id="GO:0003735">
    <property type="term" value="F:structural constituent of ribosome"/>
    <property type="evidence" value="ECO:0007669"/>
    <property type="project" value="InterPro"/>
</dbReference>
<dbReference type="HAMAP" id="MF_01369_B">
    <property type="entry name" value="Ribosomal_uL23_B"/>
    <property type="match status" value="1"/>
</dbReference>
<comment type="similarity">
    <text evidence="1 4">Belongs to the universal ribosomal protein uL23 family.</text>
</comment>
<comment type="function">
    <text evidence="4">One of the early assembly proteins it binds 23S rRNA. One of the proteins that surrounds the polypeptide exit tunnel on the outside of the ribosome. Forms the main docking site for trigger factor binding to the ribosome.</text>
</comment>
<comment type="subunit">
    <text evidence="4">Part of the 50S ribosomal subunit. Contacts protein L29, and trigger factor when it is bound to the ribosome.</text>
</comment>
<proteinExistence type="inferred from homology"/>
<sequence length="99" mass="11425">MSEIQNILLGPVISEKSIDETARNQYTFWVSKNATKRQIAQAVELQFKVDVLDVKVINIRGKKVHFGKIRKEGKRQDRRKSVVTIKPDQKIEIFETGSK</sequence>
<organism evidence="5 6">
    <name type="scientific">candidate division WWE3 bacterium CG06_land_8_20_14_3_00_42_16</name>
    <dbReference type="NCBI Taxonomy" id="1975083"/>
    <lineage>
        <taxon>Bacteria</taxon>
        <taxon>Katanobacteria</taxon>
    </lineage>
</organism>
<name>A0A2M7AN02_UNCKA</name>
<evidence type="ECO:0000313" key="6">
    <source>
        <dbReference type="Proteomes" id="UP000229916"/>
    </source>
</evidence>
<comment type="caution">
    <text evidence="5">The sequence shown here is derived from an EMBL/GenBank/DDBJ whole genome shotgun (WGS) entry which is preliminary data.</text>
</comment>
<evidence type="ECO:0000256" key="3">
    <source>
        <dbReference type="ARBA" id="ARBA00023274"/>
    </source>
</evidence>
<protein>
    <recommendedName>
        <fullName evidence="4">Large ribosomal subunit protein uL23</fullName>
    </recommendedName>
</protein>
<dbReference type="Gene3D" id="3.30.70.330">
    <property type="match status" value="1"/>
</dbReference>
<dbReference type="NCBIfam" id="NF004363">
    <property type="entry name" value="PRK05738.2-4"/>
    <property type="match status" value="1"/>
</dbReference>
<dbReference type="Pfam" id="PF00276">
    <property type="entry name" value="Ribosomal_L23"/>
    <property type="match status" value="1"/>
</dbReference>
<evidence type="ECO:0000256" key="1">
    <source>
        <dbReference type="ARBA" id="ARBA00006700"/>
    </source>
</evidence>
<dbReference type="GO" id="GO:0019843">
    <property type="term" value="F:rRNA binding"/>
    <property type="evidence" value="ECO:0007669"/>
    <property type="project" value="UniProtKB-UniRule"/>
</dbReference>
<dbReference type="InterPro" id="IPR012677">
    <property type="entry name" value="Nucleotide-bd_a/b_plait_sf"/>
</dbReference>
<keyword evidence="3 4" id="KW-0687">Ribonucleoprotein</keyword>